<evidence type="ECO:0000256" key="1">
    <source>
        <dbReference type="ARBA" id="ARBA00004123"/>
    </source>
</evidence>
<feature type="compositionally biased region" description="Basic and acidic residues" evidence="5">
    <location>
        <begin position="381"/>
        <end position="390"/>
    </location>
</feature>
<dbReference type="AlphaFoldDB" id="A0AAN7KSY0"/>
<dbReference type="PANTHER" id="PTHR22536:SF1">
    <property type="entry name" value="MEDIATOR OF RNA POLYMERASE II TRANSCRIPTION SUBUNIT 19"/>
    <property type="match status" value="1"/>
</dbReference>
<comment type="subcellular location">
    <subcellularLocation>
        <location evidence="1">Nucleus</location>
    </subcellularLocation>
</comment>
<evidence type="ECO:0000256" key="4">
    <source>
        <dbReference type="ARBA" id="ARBA00023242"/>
    </source>
</evidence>
<evidence type="ECO:0000256" key="2">
    <source>
        <dbReference type="ARBA" id="ARBA00023015"/>
    </source>
</evidence>
<gene>
    <name evidence="7" type="ORF">SAY87_003643</name>
</gene>
<dbReference type="EMBL" id="JAXIOK010000006">
    <property type="protein sequence ID" value="KAK4768502.1"/>
    <property type="molecule type" value="Genomic_DNA"/>
</dbReference>
<protein>
    <submittedName>
        <fullName evidence="7">Uncharacterized protein</fullName>
    </submittedName>
</protein>
<feature type="region of interest" description="Disordered" evidence="5">
    <location>
        <begin position="16"/>
        <end position="53"/>
    </location>
</feature>
<dbReference type="GO" id="GO:0003712">
    <property type="term" value="F:transcription coregulator activity"/>
    <property type="evidence" value="ECO:0007669"/>
    <property type="project" value="InterPro"/>
</dbReference>
<keyword evidence="6" id="KW-0812">Transmembrane</keyword>
<evidence type="ECO:0000256" key="5">
    <source>
        <dbReference type="SAM" id="MobiDB-lite"/>
    </source>
</evidence>
<dbReference type="GO" id="GO:0045944">
    <property type="term" value="P:positive regulation of transcription by RNA polymerase II"/>
    <property type="evidence" value="ECO:0007669"/>
    <property type="project" value="TreeGrafter"/>
</dbReference>
<keyword evidence="3" id="KW-0804">Transcription</keyword>
<dbReference type="PANTHER" id="PTHR22536">
    <property type="entry name" value="LUNG CANCER METASTASIS-RELATED LCMR1 PROTEIN"/>
    <property type="match status" value="1"/>
</dbReference>
<proteinExistence type="predicted"/>
<feature type="compositionally biased region" description="Basic residues" evidence="5">
    <location>
        <begin position="36"/>
        <end position="50"/>
    </location>
</feature>
<keyword evidence="8" id="KW-1185">Reference proteome</keyword>
<evidence type="ECO:0000313" key="8">
    <source>
        <dbReference type="Proteomes" id="UP001345219"/>
    </source>
</evidence>
<comment type="caution">
    <text evidence="7">The sequence shown here is derived from an EMBL/GenBank/DDBJ whole genome shotgun (WGS) entry which is preliminary data.</text>
</comment>
<keyword evidence="6" id="KW-0472">Membrane</keyword>
<keyword evidence="2" id="KW-0805">Transcription regulation</keyword>
<feature type="region of interest" description="Disordered" evidence="5">
    <location>
        <begin position="279"/>
        <end position="390"/>
    </location>
</feature>
<accession>A0AAN7KSY0</accession>
<sequence>MYFQILRYHTQKNIEPSQAKFPFRSSPTPQYEKSQRGHLRHFRERPRPHPHPLQDIARARTLTTGRQAITKFSSEQKPNANPNSLPLRRTAYHRKSIQVKGRASVALPSSDSVIVPQFDRSVPNCAPSIFTLACSAGLLQSKILSRFSGFYELFITPILFISIVELVVNILVIGTLNMDPDERKFGRGPRELTGAVDLLSHFKLQQHYDFFCKRSLPLSISDAHYLHRVVGETEIRKGEGMQLGQLVQDTSLPRDSNTRIQTFDLNVLKDAFPLEENGFVELPQSGKGEPTVPSKSKGESKYREKKHKKHKERDSEKDREHKKHKHRHKDRTKDREKDKKDRSTHPESGLDRKKHEKKRKHDGEENVNGIHRHKKSKHKSSKLDDVGMVK</sequence>
<feature type="compositionally biased region" description="Basic residues" evidence="5">
    <location>
        <begin position="370"/>
        <end position="380"/>
    </location>
</feature>
<feature type="compositionally biased region" description="Basic and acidic residues" evidence="5">
    <location>
        <begin position="331"/>
        <end position="353"/>
    </location>
</feature>
<feature type="transmembrane region" description="Helical" evidence="6">
    <location>
        <begin position="150"/>
        <end position="174"/>
    </location>
</feature>
<organism evidence="7 8">
    <name type="scientific">Trapa incisa</name>
    <dbReference type="NCBI Taxonomy" id="236973"/>
    <lineage>
        <taxon>Eukaryota</taxon>
        <taxon>Viridiplantae</taxon>
        <taxon>Streptophyta</taxon>
        <taxon>Embryophyta</taxon>
        <taxon>Tracheophyta</taxon>
        <taxon>Spermatophyta</taxon>
        <taxon>Magnoliopsida</taxon>
        <taxon>eudicotyledons</taxon>
        <taxon>Gunneridae</taxon>
        <taxon>Pentapetalae</taxon>
        <taxon>rosids</taxon>
        <taxon>malvids</taxon>
        <taxon>Myrtales</taxon>
        <taxon>Lythraceae</taxon>
        <taxon>Trapa</taxon>
    </lineage>
</organism>
<evidence type="ECO:0000313" key="7">
    <source>
        <dbReference type="EMBL" id="KAK4768502.1"/>
    </source>
</evidence>
<name>A0AAN7KSY0_9MYRT</name>
<keyword evidence="4" id="KW-0539">Nucleus</keyword>
<dbReference type="Proteomes" id="UP001345219">
    <property type="component" value="Chromosome 3"/>
</dbReference>
<keyword evidence="6" id="KW-1133">Transmembrane helix</keyword>
<feature type="compositionally biased region" description="Basic residues" evidence="5">
    <location>
        <begin position="320"/>
        <end position="330"/>
    </location>
</feature>
<dbReference type="GO" id="GO:0016592">
    <property type="term" value="C:mediator complex"/>
    <property type="evidence" value="ECO:0007669"/>
    <property type="project" value="InterPro"/>
</dbReference>
<dbReference type="InterPro" id="IPR019403">
    <property type="entry name" value="Mediator_Med19_met"/>
</dbReference>
<reference evidence="7 8" key="1">
    <citation type="journal article" date="2023" name="Hortic Res">
        <title>Pangenome of water caltrop reveals structural variations and asymmetric subgenome divergence after allopolyploidization.</title>
        <authorList>
            <person name="Zhang X."/>
            <person name="Chen Y."/>
            <person name="Wang L."/>
            <person name="Yuan Y."/>
            <person name="Fang M."/>
            <person name="Shi L."/>
            <person name="Lu R."/>
            <person name="Comes H.P."/>
            <person name="Ma Y."/>
            <person name="Chen Y."/>
            <person name="Huang G."/>
            <person name="Zhou Y."/>
            <person name="Zheng Z."/>
            <person name="Qiu Y."/>
        </authorList>
    </citation>
    <scope>NUCLEOTIDE SEQUENCE [LARGE SCALE GENOMIC DNA]</scope>
    <source>
        <tissue evidence="7">Roots</tissue>
    </source>
</reference>
<evidence type="ECO:0000256" key="3">
    <source>
        <dbReference type="ARBA" id="ARBA00023163"/>
    </source>
</evidence>
<evidence type="ECO:0000256" key="6">
    <source>
        <dbReference type="SAM" id="Phobius"/>
    </source>
</evidence>